<name>A0A194S6K9_RHOGW</name>
<feature type="region of interest" description="Disordered" evidence="1">
    <location>
        <begin position="1077"/>
        <end position="1104"/>
    </location>
</feature>
<feature type="compositionally biased region" description="Pro residues" evidence="1">
    <location>
        <begin position="1091"/>
        <end position="1101"/>
    </location>
</feature>
<dbReference type="OMA" id="GEPRRWY"/>
<organism evidence="3 4">
    <name type="scientific">Rhodotorula graminis (strain WP1)</name>
    <dbReference type="NCBI Taxonomy" id="578459"/>
    <lineage>
        <taxon>Eukaryota</taxon>
        <taxon>Fungi</taxon>
        <taxon>Dikarya</taxon>
        <taxon>Basidiomycota</taxon>
        <taxon>Pucciniomycotina</taxon>
        <taxon>Microbotryomycetes</taxon>
        <taxon>Sporidiobolales</taxon>
        <taxon>Sporidiobolaceae</taxon>
        <taxon>Rhodotorula</taxon>
    </lineage>
</organism>
<accession>A0A194S6K9</accession>
<evidence type="ECO:0000256" key="1">
    <source>
        <dbReference type="SAM" id="MobiDB-lite"/>
    </source>
</evidence>
<dbReference type="Proteomes" id="UP000053890">
    <property type="component" value="Unassembled WGS sequence"/>
</dbReference>
<evidence type="ECO:0000313" key="4">
    <source>
        <dbReference type="Proteomes" id="UP000053890"/>
    </source>
</evidence>
<feature type="compositionally biased region" description="Pro residues" evidence="1">
    <location>
        <begin position="276"/>
        <end position="285"/>
    </location>
</feature>
<proteinExistence type="predicted"/>
<dbReference type="Pfam" id="PF20719">
    <property type="entry name" value="Med16_C"/>
    <property type="match status" value="1"/>
</dbReference>
<feature type="domain" description="Mediator complex subunit 16 C-terminal" evidence="2">
    <location>
        <begin position="1100"/>
        <end position="1169"/>
    </location>
</feature>
<dbReference type="OrthoDB" id="2535907at2759"/>
<feature type="compositionally biased region" description="Gly residues" evidence="1">
    <location>
        <begin position="380"/>
        <end position="389"/>
    </location>
</feature>
<keyword evidence="4" id="KW-1185">Reference proteome</keyword>
<feature type="compositionally biased region" description="Pro residues" evidence="1">
    <location>
        <begin position="251"/>
        <end position="266"/>
    </location>
</feature>
<protein>
    <recommendedName>
        <fullName evidence="2">Mediator complex subunit 16 C-terminal domain-containing protein</fullName>
    </recommendedName>
</protein>
<dbReference type="GeneID" id="28977125"/>
<feature type="compositionally biased region" description="Low complexity" evidence="1">
    <location>
        <begin position="572"/>
        <end position="592"/>
    </location>
</feature>
<dbReference type="EMBL" id="KQ474077">
    <property type="protein sequence ID" value="KPV76130.1"/>
    <property type="molecule type" value="Genomic_DNA"/>
</dbReference>
<dbReference type="InterPro" id="IPR048339">
    <property type="entry name" value="Mediator_Med16_C"/>
</dbReference>
<gene>
    <name evidence="3" type="ORF">RHOBADRAFT_53113</name>
</gene>
<sequence length="1177" mass="121749">MGRTAVSAGEDKHRPPVWSSHTNLVALALPSPQHPAPTLFPLAHDDDLFAALPPAPHRLAVQLTHLAGTAAAHPRVSTRLDLPLPPTFPADSARISHLSFAPDGSQLVVTVSAGDSHVGVDDLVTVFEQRSSCVDDWACVLQESVGRFGGARSASGGAGVSGKRVIATRWVGEPRRWYPAPSFPDAREQAKKPLYCAPPRSAPLSGTAFVVVLSSEEILFVHLPNASTSPVPPGAPTVLPSIVCLPLRPAPAPAPPPSSPESPSSPPAKGLTLPAVPTPPTPLPPLSSALFSAAPGAPLGAGAPPPAPPGTVETPTPQATIDALVTSLIPTLPANAALDPSSTSATTASSGPAAAVAGPSGGKSALQDELRLAASSTGARGSGAPGEGGLVREREVSRAAVGACRSRGGRAETVFVVAYCARAVGRRGGSGAGAASRRGSKVAVNGALKGDEGKDEQAQKEEEAAKVDSNDGFDDDFAMLADFTALDEAFGGGETAPAPKEEPAPEDTGASARELEEEKAELEAWARAFEGGDEADEDEQWRVELAEVRVEMAAVDGPRLTVRPQPPLFINPAPASSTDGDSDSPTPVSDPVLTHLTFLGDVSLPHPLQLTSHSPSLASDGSEPAVDLCLLAVVAHPCRQSSSSSTPPPQWRSTLSSYALSREDAYPLSDAFHTLEGRKLDAPNAVEHEGSWAARHVARRGVGKGEEGVLCAIEIRPGGGEWASVSGVVAEPVGGGEGTRTRVLRLSSVTLEPLDKTADGAEDESVGLGLPGGQLFSALTTSPNGALICAIPFSTSSSTSSPPVLAAAPLGRRDDLPHKLATRLAIGIARQGDVGDLVGRVRGLGDAEATLSVVQRAHEILRAMVPADAQLDASALGLELLGVTTSLFRNVPELQERAEAAEKMLELAACARALKRAEKRERGAMAGAWKPDLDAIWPVVGHCVWFCSDFLSTLLASAVSSPSSPAVVLFLHPLYRGLLSTVTSTLQHLSAYLTIEGVGSEAMDLARGIVEDALAGVGRGRGLVEWGKLLAQVNSELDGGPAVATLSPPLLASLAVPPSLEAQATAVRNLILAAFPPRSGDKTTKGESGAPPTPPRTPLPSPDWDAVRRARLPAHGRGCRSCLRCGRRTLAFDEPVVVPVVAGVSVGEGRWKRFEAEWEGRCVCGGMWTRVRLEGGQ</sequence>
<feature type="region of interest" description="Disordered" evidence="1">
    <location>
        <begin position="426"/>
        <end position="472"/>
    </location>
</feature>
<feature type="region of interest" description="Disordered" evidence="1">
    <location>
        <begin position="563"/>
        <end position="592"/>
    </location>
</feature>
<feature type="compositionally biased region" description="Basic and acidic residues" evidence="1">
    <location>
        <begin position="449"/>
        <end position="469"/>
    </location>
</feature>
<feature type="compositionally biased region" description="Low complexity" evidence="1">
    <location>
        <begin position="340"/>
        <end position="365"/>
    </location>
</feature>
<feature type="region of interest" description="Disordered" evidence="1">
    <location>
        <begin position="251"/>
        <end position="316"/>
    </location>
</feature>
<evidence type="ECO:0000313" key="3">
    <source>
        <dbReference type="EMBL" id="KPV76130.1"/>
    </source>
</evidence>
<evidence type="ECO:0000259" key="2">
    <source>
        <dbReference type="Pfam" id="PF20719"/>
    </source>
</evidence>
<reference evidence="3 4" key="1">
    <citation type="journal article" date="2015" name="Front. Microbiol.">
        <title>Genome sequence of the plant growth promoting endophytic yeast Rhodotorula graminis WP1.</title>
        <authorList>
            <person name="Firrincieli A."/>
            <person name="Otillar R."/>
            <person name="Salamov A."/>
            <person name="Schmutz J."/>
            <person name="Khan Z."/>
            <person name="Redman R.S."/>
            <person name="Fleck N.D."/>
            <person name="Lindquist E."/>
            <person name="Grigoriev I.V."/>
            <person name="Doty S.L."/>
        </authorList>
    </citation>
    <scope>NUCLEOTIDE SEQUENCE [LARGE SCALE GENOMIC DNA]</scope>
    <source>
        <strain evidence="3 4">WP1</strain>
    </source>
</reference>
<feature type="compositionally biased region" description="Low complexity" evidence="1">
    <location>
        <begin position="286"/>
        <end position="302"/>
    </location>
</feature>
<dbReference type="RefSeq" id="XP_018272179.1">
    <property type="nucleotide sequence ID" value="XM_018416677.1"/>
</dbReference>
<dbReference type="AlphaFoldDB" id="A0A194S6K9"/>
<dbReference type="STRING" id="578459.A0A194S6K9"/>
<feature type="region of interest" description="Disordered" evidence="1">
    <location>
        <begin position="491"/>
        <end position="512"/>
    </location>
</feature>
<feature type="region of interest" description="Disordered" evidence="1">
    <location>
        <begin position="338"/>
        <end position="395"/>
    </location>
</feature>